<sequence>MPESDLAPGSKSLSKLESSHHPDFYFSDGSAIFSLKSVSQLGEESVVLYKLHSSVLGVRSTFFKSMFSLPRGPGSSAEVRSEGLVDENPIQLPSQFISRVDFDNLLIYLYRGPSDHPKTNEFLVSVLALSTFYQISDGRAHAISQLTHPGNVFHPALQFQLARFYRIDDWIEPAFRRLVEMPIESLDVIHIEQIGLHGFFHLVQIKEKLLQVRRQLAFHIPPTITHANCDTPAYCTHAWVREWKENVPRRLHHPDVPCDSVTLLRELENSDIDKLCKSCQALSISWLWGKGWSKQEEEVVEEGIAALMELQTGRGGPPLAGLEENNSGVTSDSE</sequence>
<accession>A0AAD7I9N3</accession>
<organism evidence="3 4">
    <name type="scientific">Mycena maculata</name>
    <dbReference type="NCBI Taxonomy" id="230809"/>
    <lineage>
        <taxon>Eukaryota</taxon>
        <taxon>Fungi</taxon>
        <taxon>Dikarya</taxon>
        <taxon>Basidiomycota</taxon>
        <taxon>Agaricomycotina</taxon>
        <taxon>Agaricomycetes</taxon>
        <taxon>Agaricomycetidae</taxon>
        <taxon>Agaricales</taxon>
        <taxon>Marasmiineae</taxon>
        <taxon>Mycenaceae</taxon>
        <taxon>Mycena</taxon>
    </lineage>
</organism>
<evidence type="ECO:0000259" key="2">
    <source>
        <dbReference type="PROSITE" id="PS50097"/>
    </source>
</evidence>
<dbReference type="Proteomes" id="UP001215280">
    <property type="component" value="Unassembled WGS sequence"/>
</dbReference>
<feature type="compositionally biased region" description="Polar residues" evidence="1">
    <location>
        <begin position="324"/>
        <end position="334"/>
    </location>
</feature>
<feature type="region of interest" description="Disordered" evidence="1">
    <location>
        <begin position="312"/>
        <end position="334"/>
    </location>
</feature>
<evidence type="ECO:0000313" key="3">
    <source>
        <dbReference type="EMBL" id="KAJ7737240.1"/>
    </source>
</evidence>
<dbReference type="SUPFAM" id="SSF54695">
    <property type="entry name" value="POZ domain"/>
    <property type="match status" value="1"/>
</dbReference>
<evidence type="ECO:0000256" key="1">
    <source>
        <dbReference type="SAM" id="MobiDB-lite"/>
    </source>
</evidence>
<keyword evidence="4" id="KW-1185">Reference proteome</keyword>
<dbReference type="CDD" id="cd18186">
    <property type="entry name" value="BTB_POZ_ZBTB_KLHL-like"/>
    <property type="match status" value="1"/>
</dbReference>
<dbReference type="Gene3D" id="3.30.710.10">
    <property type="entry name" value="Potassium Channel Kv1.1, Chain A"/>
    <property type="match status" value="1"/>
</dbReference>
<feature type="domain" description="BTB" evidence="2">
    <location>
        <begin position="49"/>
        <end position="118"/>
    </location>
</feature>
<name>A0AAD7I9N3_9AGAR</name>
<dbReference type="InterPro" id="IPR011333">
    <property type="entry name" value="SKP1/BTB/POZ_sf"/>
</dbReference>
<dbReference type="Pfam" id="PF00651">
    <property type="entry name" value="BTB"/>
    <property type="match status" value="1"/>
</dbReference>
<dbReference type="PROSITE" id="PS50097">
    <property type="entry name" value="BTB"/>
    <property type="match status" value="1"/>
</dbReference>
<dbReference type="InterPro" id="IPR000210">
    <property type="entry name" value="BTB/POZ_dom"/>
</dbReference>
<dbReference type="EMBL" id="JARJLG010000144">
    <property type="protein sequence ID" value="KAJ7737240.1"/>
    <property type="molecule type" value="Genomic_DNA"/>
</dbReference>
<dbReference type="AlphaFoldDB" id="A0AAD7I9N3"/>
<evidence type="ECO:0000313" key="4">
    <source>
        <dbReference type="Proteomes" id="UP001215280"/>
    </source>
</evidence>
<protein>
    <recommendedName>
        <fullName evidence="2">BTB domain-containing protein</fullName>
    </recommendedName>
</protein>
<comment type="caution">
    <text evidence="3">The sequence shown here is derived from an EMBL/GenBank/DDBJ whole genome shotgun (WGS) entry which is preliminary data.</text>
</comment>
<reference evidence="3" key="1">
    <citation type="submission" date="2023-03" db="EMBL/GenBank/DDBJ databases">
        <title>Massive genome expansion in bonnet fungi (Mycena s.s.) driven by repeated elements and novel gene families across ecological guilds.</title>
        <authorList>
            <consortium name="Lawrence Berkeley National Laboratory"/>
            <person name="Harder C.B."/>
            <person name="Miyauchi S."/>
            <person name="Viragh M."/>
            <person name="Kuo A."/>
            <person name="Thoen E."/>
            <person name="Andreopoulos B."/>
            <person name="Lu D."/>
            <person name="Skrede I."/>
            <person name="Drula E."/>
            <person name="Henrissat B."/>
            <person name="Morin E."/>
            <person name="Kohler A."/>
            <person name="Barry K."/>
            <person name="LaButti K."/>
            <person name="Morin E."/>
            <person name="Salamov A."/>
            <person name="Lipzen A."/>
            <person name="Mereny Z."/>
            <person name="Hegedus B."/>
            <person name="Baldrian P."/>
            <person name="Stursova M."/>
            <person name="Weitz H."/>
            <person name="Taylor A."/>
            <person name="Grigoriev I.V."/>
            <person name="Nagy L.G."/>
            <person name="Martin F."/>
            <person name="Kauserud H."/>
        </authorList>
    </citation>
    <scope>NUCLEOTIDE SEQUENCE</scope>
    <source>
        <strain evidence="3">CBHHK188m</strain>
    </source>
</reference>
<gene>
    <name evidence="3" type="ORF">DFH07DRAFT_893007</name>
</gene>
<proteinExistence type="predicted"/>